<evidence type="ECO:0000313" key="1">
    <source>
        <dbReference type="EMBL" id="RGT61679.1"/>
    </source>
</evidence>
<dbReference type="InterPro" id="IPR027417">
    <property type="entry name" value="P-loop_NTPase"/>
</dbReference>
<dbReference type="Pfam" id="PF20441">
    <property type="entry name" value="TerL_nuclease"/>
    <property type="match status" value="1"/>
</dbReference>
<protein>
    <submittedName>
        <fullName evidence="1">Terminase large subunit</fullName>
    </submittedName>
</protein>
<organism evidence="1 2">
    <name type="scientific">Streptococcus anginosus</name>
    <dbReference type="NCBI Taxonomy" id="1328"/>
    <lineage>
        <taxon>Bacteria</taxon>
        <taxon>Bacillati</taxon>
        <taxon>Bacillota</taxon>
        <taxon>Bacilli</taxon>
        <taxon>Lactobacillales</taxon>
        <taxon>Streptococcaceae</taxon>
        <taxon>Streptococcus</taxon>
        <taxon>Streptococcus anginosus group</taxon>
    </lineage>
</organism>
<dbReference type="Pfam" id="PF03354">
    <property type="entry name" value="TerL_ATPase"/>
    <property type="match status" value="1"/>
</dbReference>
<dbReference type="GO" id="GO:0004519">
    <property type="term" value="F:endonuclease activity"/>
    <property type="evidence" value="ECO:0007669"/>
    <property type="project" value="InterPro"/>
</dbReference>
<reference evidence="1 2" key="1">
    <citation type="submission" date="2018-08" db="EMBL/GenBank/DDBJ databases">
        <title>A genome reference for cultivated species of the human gut microbiota.</title>
        <authorList>
            <person name="Zou Y."/>
            <person name="Xue W."/>
            <person name="Luo G."/>
        </authorList>
    </citation>
    <scope>NUCLEOTIDE SEQUENCE [LARGE SCALE GENOMIC DNA]</scope>
    <source>
        <strain evidence="1 2">AF18-38</strain>
    </source>
</reference>
<sequence>MIQRYVDAYIEDYNTGRIELNQERIELFEYLEREIVPRLESGEIYFNEKQIDDCVGYIERWFFPLEPFQKFLIPFIFSYFKKNNLIVYRKFLYMMARGAGKNGLISGVASFLLTPMHGVKNYNISIIANSEDQAKTSFHEIYTVIEENAKLERLFYKTKSEILSRQTKSIIKFRTSNGNTKDGLRDGAVIFDEIHQYESNRDVRVHLSGLGKVINPREFYIGTDGYVREGFIDKQKEKAKAVLKGRARWNSIFPFICKLDSVEQVDDKTKWQLANPMFHEPMSDYAANLFETVLEQYEDLQDDPSNREEFLTKRMNLPVTDTERSVATYEELVATKEWKEPYEGQRCIGGFDFASTRDFAAVGLLFKSDEKYVWKTHSFVRKGFVDAIYGYSKPKDTINGKRQFAPIRLWEEKGWLTVVDTPTIDPHVIVNWFVEQRDLYAFDIDTILGDYFRMDLLRPIFLEAGFEQVVSERDRERVPSGYRLEVVRNPRAIDSLLAPRIENAFAGHKILFGENDMMRWYTNNVLRKLKSDGNVEYLKKEDVRRKTDGFKAFECAMYRADELNEPSYDFEDFYDDVMDWYEVE</sequence>
<dbReference type="InterPro" id="IPR005021">
    <property type="entry name" value="Terminase_largesu-like"/>
</dbReference>
<dbReference type="RefSeq" id="WP_118138848.1">
    <property type="nucleotide sequence ID" value="NZ_JAPAHZ010000001.1"/>
</dbReference>
<dbReference type="AlphaFoldDB" id="A0A413KNA9"/>
<dbReference type="PANTHER" id="PTHR41287">
    <property type="match status" value="1"/>
</dbReference>
<evidence type="ECO:0000313" key="2">
    <source>
        <dbReference type="Proteomes" id="UP000284046"/>
    </source>
</evidence>
<dbReference type="InterPro" id="IPR046461">
    <property type="entry name" value="TerL_ATPase"/>
</dbReference>
<gene>
    <name evidence="1" type="ORF">DWX18_03335</name>
</gene>
<dbReference type="PANTHER" id="PTHR41287:SF1">
    <property type="entry name" value="PROTEIN YMFN"/>
    <property type="match status" value="1"/>
</dbReference>
<name>A0A413KNA9_STRAP</name>
<accession>A0A413KNA9</accession>
<dbReference type="Proteomes" id="UP000284046">
    <property type="component" value="Unassembled WGS sequence"/>
</dbReference>
<proteinExistence type="predicted"/>
<dbReference type="InterPro" id="IPR046462">
    <property type="entry name" value="TerL_nuclease"/>
</dbReference>
<dbReference type="Gene3D" id="3.40.50.300">
    <property type="entry name" value="P-loop containing nucleotide triphosphate hydrolases"/>
    <property type="match status" value="1"/>
</dbReference>
<comment type="caution">
    <text evidence="1">The sequence shown here is derived from an EMBL/GenBank/DDBJ whole genome shotgun (WGS) entry which is preliminary data.</text>
</comment>
<dbReference type="EMBL" id="QRWZ01000003">
    <property type="protein sequence ID" value="RGT61679.1"/>
    <property type="molecule type" value="Genomic_DNA"/>
</dbReference>